<dbReference type="RefSeq" id="WP_085915947.1">
    <property type="nucleotide sequence ID" value="NZ_AP018920.1"/>
</dbReference>
<dbReference type="OrthoDB" id="3265141at2"/>
<comment type="caution">
    <text evidence="8">The sequence shown here is derived from an EMBL/GenBank/DDBJ whole genome shotgun (WGS) entry which is preliminary data.</text>
</comment>
<accession>A0A1Y2MKH0</accession>
<keyword evidence="4 6" id="KW-0862">Zinc</keyword>
<dbReference type="Gene3D" id="3.90.180.10">
    <property type="entry name" value="Medium-chain alcohol dehydrogenases, catalytic domain"/>
    <property type="match status" value="1"/>
</dbReference>
<evidence type="ECO:0000256" key="3">
    <source>
        <dbReference type="ARBA" id="ARBA00022723"/>
    </source>
</evidence>
<dbReference type="InterPro" id="IPR020843">
    <property type="entry name" value="ER"/>
</dbReference>
<dbReference type="FunFam" id="3.40.50.720:FF:000003">
    <property type="entry name" value="S-(hydroxymethyl)glutathione dehydrogenase"/>
    <property type="match status" value="1"/>
</dbReference>
<dbReference type="GO" id="GO:0008270">
    <property type="term" value="F:zinc ion binding"/>
    <property type="evidence" value="ECO:0007669"/>
    <property type="project" value="InterPro"/>
</dbReference>
<gene>
    <name evidence="8" type="ORF">BG845_05842</name>
</gene>
<dbReference type="Pfam" id="PF08240">
    <property type="entry name" value="ADH_N"/>
    <property type="match status" value="1"/>
</dbReference>
<dbReference type="EMBL" id="MIGB01000047">
    <property type="protein sequence ID" value="OSY35750.1"/>
    <property type="molecule type" value="Genomic_DNA"/>
</dbReference>
<proteinExistence type="inferred from homology"/>
<evidence type="ECO:0000256" key="4">
    <source>
        <dbReference type="ARBA" id="ARBA00022833"/>
    </source>
</evidence>
<dbReference type="PANTHER" id="PTHR43350:SF21">
    <property type="entry name" value="S-NITROSOMYCOTHIOL REDUCTASE MSCR"/>
    <property type="match status" value="1"/>
</dbReference>
<comment type="cofactor">
    <cofactor evidence="1 6">
        <name>Zn(2+)</name>
        <dbReference type="ChEBI" id="CHEBI:29105"/>
    </cofactor>
</comment>
<name>A0A1Y2MKH0_PSEAH</name>
<dbReference type="Pfam" id="PF00107">
    <property type="entry name" value="ADH_zinc_N"/>
    <property type="match status" value="1"/>
</dbReference>
<dbReference type="SMART" id="SM00829">
    <property type="entry name" value="PKS_ER"/>
    <property type="match status" value="1"/>
</dbReference>
<protein>
    <submittedName>
        <fullName evidence="8">S-(Hydroxymethyl)mycothiol dehydrogenase</fullName>
        <ecNumber evidence="8">1.1.1.306</ecNumber>
    </submittedName>
</protein>
<dbReference type="Proteomes" id="UP000194360">
    <property type="component" value="Unassembled WGS sequence"/>
</dbReference>
<sequence>MTDTYRAAVVRRAHEPIAVETVPLRDPVRDEVAIEVTACGLCHSDVHFMHGTSGTDFPYVVGHEVTGRVAALGPQAGDGIGAGLGIGDTVVVAPMVACGRCRHCTAGHPTRCAARLLRRPPIPLADGVSGTPVLGVGGLAERTIVPAANVVPIDPRVPPEIAALLGCGVPSGYGAAVHTAEVGPSDDVVVIGCGAVGLAAVAGASAAGAERIIALDVQAGKLEPATAFGATHTVDAGAADPVEAVRRITGGRGADVVLDAVGGPRTLDLALKVRAVGSRLVVVGAPKVGDTVELGLRELFLTGGSLRVSIWGDCDAHRDLPMLARRYLDGELPLERYLTGSYPLADAQSGFDELLAGRALRSVVTP</sequence>
<dbReference type="PANTHER" id="PTHR43350">
    <property type="entry name" value="NAD-DEPENDENT ALCOHOL DEHYDROGENASE"/>
    <property type="match status" value="1"/>
</dbReference>
<reference evidence="8 9" key="1">
    <citation type="submission" date="2016-09" db="EMBL/GenBank/DDBJ databases">
        <title>Pseudonocardia autotrophica DSM535, a candidate organism with high potential of specific P450 cytochromes.</title>
        <authorList>
            <person name="Grumaz C."/>
            <person name="Vainshtein Y."/>
            <person name="Kirstahler P."/>
            <person name="Sohn K."/>
        </authorList>
    </citation>
    <scope>NUCLEOTIDE SEQUENCE [LARGE SCALE GENOMIC DNA]</scope>
    <source>
        <strain evidence="8 9">DSM 535</strain>
    </source>
</reference>
<dbReference type="InterPro" id="IPR013149">
    <property type="entry name" value="ADH-like_C"/>
</dbReference>
<evidence type="ECO:0000256" key="2">
    <source>
        <dbReference type="ARBA" id="ARBA00008072"/>
    </source>
</evidence>
<dbReference type="InterPro" id="IPR036291">
    <property type="entry name" value="NAD(P)-bd_dom_sf"/>
</dbReference>
<keyword evidence="3 6" id="KW-0479">Metal-binding</keyword>
<evidence type="ECO:0000256" key="1">
    <source>
        <dbReference type="ARBA" id="ARBA00001947"/>
    </source>
</evidence>
<evidence type="ECO:0000259" key="7">
    <source>
        <dbReference type="SMART" id="SM00829"/>
    </source>
</evidence>
<evidence type="ECO:0000256" key="5">
    <source>
        <dbReference type="ARBA" id="ARBA00023002"/>
    </source>
</evidence>
<dbReference type="Gene3D" id="3.40.50.720">
    <property type="entry name" value="NAD(P)-binding Rossmann-like Domain"/>
    <property type="match status" value="1"/>
</dbReference>
<dbReference type="InterPro" id="IPR013154">
    <property type="entry name" value="ADH-like_N"/>
</dbReference>
<dbReference type="PROSITE" id="PS00059">
    <property type="entry name" value="ADH_ZINC"/>
    <property type="match status" value="1"/>
</dbReference>
<keyword evidence="5 8" id="KW-0560">Oxidoreductase</keyword>
<organism evidence="8 9">
    <name type="scientific">Pseudonocardia autotrophica</name>
    <name type="common">Amycolata autotrophica</name>
    <name type="synonym">Nocardia autotrophica</name>
    <dbReference type="NCBI Taxonomy" id="2074"/>
    <lineage>
        <taxon>Bacteria</taxon>
        <taxon>Bacillati</taxon>
        <taxon>Actinomycetota</taxon>
        <taxon>Actinomycetes</taxon>
        <taxon>Pseudonocardiales</taxon>
        <taxon>Pseudonocardiaceae</taxon>
        <taxon>Pseudonocardia</taxon>
    </lineage>
</organism>
<dbReference type="AlphaFoldDB" id="A0A1Y2MKH0"/>
<evidence type="ECO:0000256" key="6">
    <source>
        <dbReference type="RuleBase" id="RU361277"/>
    </source>
</evidence>
<dbReference type="STRING" id="2074.BG845_05842"/>
<dbReference type="EC" id="1.1.1.306" evidence="8"/>
<dbReference type="InterPro" id="IPR011032">
    <property type="entry name" value="GroES-like_sf"/>
</dbReference>
<feature type="domain" description="Enoyl reductase (ER)" evidence="7">
    <location>
        <begin position="12"/>
        <end position="364"/>
    </location>
</feature>
<comment type="similarity">
    <text evidence="2 6">Belongs to the zinc-containing alcohol dehydrogenase family.</text>
</comment>
<evidence type="ECO:0000313" key="8">
    <source>
        <dbReference type="EMBL" id="OSY35750.1"/>
    </source>
</evidence>
<evidence type="ECO:0000313" key="9">
    <source>
        <dbReference type="Proteomes" id="UP000194360"/>
    </source>
</evidence>
<dbReference type="GO" id="GO:0050607">
    <property type="term" value="F:mycothiol-dependent formaldehyde dehydrogenase activity"/>
    <property type="evidence" value="ECO:0007669"/>
    <property type="project" value="UniProtKB-EC"/>
</dbReference>
<dbReference type="SUPFAM" id="SSF51735">
    <property type="entry name" value="NAD(P)-binding Rossmann-fold domains"/>
    <property type="match status" value="1"/>
</dbReference>
<dbReference type="InterPro" id="IPR002328">
    <property type="entry name" value="ADH_Zn_CS"/>
</dbReference>
<keyword evidence="9" id="KW-1185">Reference proteome</keyword>
<dbReference type="SUPFAM" id="SSF50129">
    <property type="entry name" value="GroES-like"/>
    <property type="match status" value="2"/>
</dbReference>